<accession>A0A7D9CV53</accession>
<evidence type="ECO:0000313" key="12">
    <source>
        <dbReference type="Proteomes" id="UP000478008"/>
    </source>
</evidence>
<keyword evidence="5 8" id="KW-0256">Endoplasmic reticulum</keyword>
<evidence type="ECO:0000256" key="2">
    <source>
        <dbReference type="ARBA" id="ARBA00004922"/>
    </source>
</evidence>
<keyword evidence="12" id="KW-1185">Reference proteome</keyword>
<comment type="subunit">
    <text evidence="8">Component of the oligosaccharyltransferase (OST) complex.</text>
</comment>
<proteinExistence type="inferred from homology"/>
<feature type="domain" description="OST48 N-terminal" evidence="9">
    <location>
        <begin position="35"/>
        <end position="268"/>
    </location>
</feature>
<evidence type="ECO:0000256" key="4">
    <source>
        <dbReference type="ARBA" id="ARBA00022692"/>
    </source>
</evidence>
<keyword evidence="8" id="KW-0732">Signal</keyword>
<organism evidence="11 12">
    <name type="scientific">Dekkera bruxellensis</name>
    <name type="common">Brettanomyces custersii</name>
    <dbReference type="NCBI Taxonomy" id="5007"/>
    <lineage>
        <taxon>Eukaryota</taxon>
        <taxon>Fungi</taxon>
        <taxon>Dikarya</taxon>
        <taxon>Ascomycota</taxon>
        <taxon>Saccharomycotina</taxon>
        <taxon>Pichiomycetes</taxon>
        <taxon>Pichiales</taxon>
        <taxon>Pichiaceae</taxon>
        <taxon>Brettanomyces</taxon>
    </lineage>
</organism>
<dbReference type="InterPro" id="IPR055457">
    <property type="entry name" value="OST48_N"/>
</dbReference>
<keyword evidence="6 8" id="KW-1133">Transmembrane helix</keyword>
<keyword evidence="7 8" id="KW-0472">Membrane</keyword>
<feature type="domain" description="OST48 middle" evidence="10">
    <location>
        <begin position="302"/>
        <end position="436"/>
    </location>
</feature>
<feature type="signal peptide" evidence="8">
    <location>
        <begin position="1"/>
        <end position="19"/>
    </location>
</feature>
<dbReference type="InterPro" id="IPR005013">
    <property type="entry name" value="DDOST_48_kDa_subunit"/>
</dbReference>
<dbReference type="Pfam" id="PF03345">
    <property type="entry name" value="OST48_N"/>
    <property type="match status" value="1"/>
</dbReference>
<dbReference type="Pfam" id="PF23358">
    <property type="entry name" value="OST48_MD"/>
    <property type="match status" value="1"/>
</dbReference>
<gene>
    <name evidence="11" type="primary">WBP1</name>
    <name evidence="11" type="ORF">DEBR0S1_16358G</name>
</gene>
<dbReference type="AlphaFoldDB" id="A0A7D9CV53"/>
<feature type="chain" id="PRO_5041476379" description="Dolichyl-diphosphooligosaccharide--protein glycosyltransferase subunit WBP1" evidence="8">
    <location>
        <begin position="20"/>
        <end position="449"/>
    </location>
</feature>
<reference evidence="11 12" key="1">
    <citation type="submission" date="2019-07" db="EMBL/GenBank/DDBJ databases">
        <authorList>
            <person name="Friedrich A."/>
            <person name="Schacherer J."/>
        </authorList>
    </citation>
    <scope>NUCLEOTIDE SEQUENCE [LARGE SCALE GENOMIC DNA]</scope>
</reference>
<comment type="function">
    <text evidence="8">Subunit of the oligosaccharyl transferase (OST) complex that catalyzes the initial transfer of a defined glycan (Glc(3)Man(9)GlcNAc(2) in eukaryotes) from the lipid carrier dolichol-pyrophosphate to an asparagine residue within an Asn-X-Ser/Thr consensus motif in nascent polypeptide chains, the first step in protein N-glycosylation. N-glycosylation occurs cotranslationally and the complex associates with the Sec61 complex at the channel-forming translocon complex that mediates protein translocation across the endoplasmic reticulum (ER).</text>
</comment>
<evidence type="ECO:0000256" key="3">
    <source>
        <dbReference type="ARBA" id="ARBA00008743"/>
    </source>
</evidence>
<comment type="subcellular location">
    <subcellularLocation>
        <location evidence="8">Endoplasmic reticulum membrane</location>
        <topology evidence="8">Single-pass type I membrane protein</topology>
    </subcellularLocation>
    <subcellularLocation>
        <location evidence="1">Membrane</location>
        <topology evidence="1">Single-pass type I membrane protein</topology>
    </subcellularLocation>
</comment>
<evidence type="ECO:0000256" key="5">
    <source>
        <dbReference type="ARBA" id="ARBA00022824"/>
    </source>
</evidence>
<dbReference type="PANTHER" id="PTHR10830:SF0">
    <property type="entry name" value="DOLICHYL-DIPHOSPHOOLIGOSACCHARIDE--PROTEIN GLYCOSYLTRANSFERASE 48 KDA SUBUNIT"/>
    <property type="match status" value="1"/>
</dbReference>
<dbReference type="PANTHER" id="PTHR10830">
    <property type="entry name" value="DOLICHYL-DIPHOSPHOOLIGOSACCHARIDE--PROTEIN GLYCOSYLTRANSFERASE 48 KDA SUBUNIT"/>
    <property type="match status" value="1"/>
</dbReference>
<dbReference type="Proteomes" id="UP000478008">
    <property type="component" value="Unassembled WGS sequence"/>
</dbReference>
<feature type="transmembrane region" description="Helical" evidence="8">
    <location>
        <begin position="413"/>
        <end position="435"/>
    </location>
</feature>
<comment type="pathway">
    <text evidence="2 8">Protein modification; protein glycosylation.</text>
</comment>
<dbReference type="UniPathway" id="UPA00378"/>
<keyword evidence="4 8" id="KW-0812">Transmembrane</keyword>
<name>A0A7D9CV53_DEKBR</name>
<evidence type="ECO:0000256" key="6">
    <source>
        <dbReference type="ARBA" id="ARBA00022989"/>
    </source>
</evidence>
<evidence type="ECO:0000256" key="1">
    <source>
        <dbReference type="ARBA" id="ARBA00004479"/>
    </source>
</evidence>
<evidence type="ECO:0000259" key="9">
    <source>
        <dbReference type="Pfam" id="PF03345"/>
    </source>
</evidence>
<protein>
    <recommendedName>
        <fullName evidence="8">Dolichyl-diphosphooligosaccharide--protein glycosyltransferase subunit WBP1</fullName>
        <shortName evidence="8">Oligosaccharyl transferase subunit WBP1</shortName>
    </recommendedName>
</protein>
<dbReference type="GO" id="GO:0018279">
    <property type="term" value="P:protein N-linked glycosylation via asparagine"/>
    <property type="evidence" value="ECO:0007669"/>
    <property type="project" value="UniProtKB-UniRule"/>
</dbReference>
<evidence type="ECO:0000313" key="11">
    <source>
        <dbReference type="EMBL" id="VUG16418.1"/>
    </source>
</evidence>
<comment type="similarity">
    <text evidence="3 8">Belongs to the DDOST 48 kDa subunit family.</text>
</comment>
<evidence type="ECO:0000259" key="10">
    <source>
        <dbReference type="Pfam" id="PF23358"/>
    </source>
</evidence>
<sequence>MQLLKAIFVLVASVALAEAKALTQKVFSPYALTNKTLVLYDVRIQDDFTSQYSQLLQAIRSSGSDVDVKRIEPDSAIALFDDYEQRLYDNLLVMPSKSRLLASNLDFKSLEEFSRKGGNMLLLTSGQGSQTDVSVFLNQLGIYPSPKAYRLVDYHNSNNWQLGVDKIENPVFLNPHIVPEGSQVSELAYENGSAALLAGNEFIIPVLRAKETSITYDVDRGFVGSQSTWHSGSDGFLMLAHQARNNARVFWAGSDTFLADSHFQKDLAHGIWRWVSRVNGVLKSDRFEHTKVDRDGLSLAVQDGYKVKDFCKFETAFSKWNGTAWVPYETTDAQLEFIMLDPYYRLNLTLDGTSNDSALYSTTFQIPDHHGMFTFKVDYSRPGLTFLKQYSVVPVRHLANDEYPRSWQITNSWVYVASFFSVVVAWLVFVFLFIVSGKKPLASAEKKKE</sequence>
<dbReference type="GO" id="GO:0008250">
    <property type="term" value="C:oligosaccharyltransferase complex"/>
    <property type="evidence" value="ECO:0007669"/>
    <property type="project" value="TreeGrafter"/>
</dbReference>
<dbReference type="EMBL" id="CABFWN010000001">
    <property type="protein sequence ID" value="VUG16418.1"/>
    <property type="molecule type" value="Genomic_DNA"/>
</dbReference>
<evidence type="ECO:0000256" key="7">
    <source>
        <dbReference type="ARBA" id="ARBA00023136"/>
    </source>
</evidence>
<dbReference type="InterPro" id="IPR055459">
    <property type="entry name" value="OST48_MD"/>
</dbReference>
<evidence type="ECO:0000256" key="8">
    <source>
        <dbReference type="RuleBase" id="RU361142"/>
    </source>
</evidence>